<dbReference type="EMBL" id="JAERTZ010000002">
    <property type="protein sequence ID" value="MBL1375888.1"/>
    <property type="molecule type" value="Genomic_DNA"/>
</dbReference>
<feature type="transmembrane region" description="Helical" evidence="1">
    <location>
        <begin position="78"/>
        <end position="100"/>
    </location>
</feature>
<evidence type="ECO:0000259" key="2">
    <source>
        <dbReference type="Pfam" id="PF07331"/>
    </source>
</evidence>
<name>A0ABS1QP03_9GAMM</name>
<accession>A0ABS1QP03</accession>
<sequence length="155" mass="17173">MKQTRKLHPGERLISWLLLLFSLLVFHQAYRISGFSGLNTPGSFPLFAALVMVVCTLFLVLENRALGRKNRDRKMEAALVAGKLLPPKVVLFTLMIVGYMLLLQPLGFLLCTLLFLTLSILYLGRVKVLSAVLIAAGSTGAIHVVFSYLFQVVLP</sequence>
<evidence type="ECO:0000313" key="4">
    <source>
        <dbReference type="Proteomes" id="UP000638570"/>
    </source>
</evidence>
<organism evidence="3 4">
    <name type="scientific">Zobellella iuensis</name>
    <dbReference type="NCBI Taxonomy" id="2803811"/>
    <lineage>
        <taxon>Bacteria</taxon>
        <taxon>Pseudomonadati</taxon>
        <taxon>Pseudomonadota</taxon>
        <taxon>Gammaproteobacteria</taxon>
        <taxon>Aeromonadales</taxon>
        <taxon>Aeromonadaceae</taxon>
        <taxon>Zobellella</taxon>
    </lineage>
</organism>
<protein>
    <submittedName>
        <fullName evidence="3">Tripartite tricarboxylate transporter TctB family protein</fullName>
    </submittedName>
</protein>
<keyword evidence="1" id="KW-0812">Transmembrane</keyword>
<reference evidence="4" key="1">
    <citation type="submission" date="2021-01" db="EMBL/GenBank/DDBJ databases">
        <title>Genome public.</title>
        <authorList>
            <person name="Liu C."/>
            <person name="Sun Q."/>
        </authorList>
    </citation>
    <scope>NUCLEOTIDE SEQUENCE [LARGE SCALE GENOMIC DNA]</scope>
    <source>
        <strain evidence="4">CGMCC 1.18722</strain>
    </source>
</reference>
<feature type="transmembrane region" description="Helical" evidence="1">
    <location>
        <begin position="106"/>
        <end position="124"/>
    </location>
</feature>
<feature type="domain" description="DUF1468" evidence="2">
    <location>
        <begin position="13"/>
        <end position="155"/>
    </location>
</feature>
<dbReference type="Proteomes" id="UP000638570">
    <property type="component" value="Unassembled WGS sequence"/>
</dbReference>
<proteinExistence type="predicted"/>
<dbReference type="Pfam" id="PF07331">
    <property type="entry name" value="TctB"/>
    <property type="match status" value="1"/>
</dbReference>
<keyword evidence="1" id="KW-1133">Transmembrane helix</keyword>
<dbReference type="InterPro" id="IPR009936">
    <property type="entry name" value="DUF1468"/>
</dbReference>
<feature type="transmembrane region" description="Helical" evidence="1">
    <location>
        <begin position="47"/>
        <end position="66"/>
    </location>
</feature>
<evidence type="ECO:0000256" key="1">
    <source>
        <dbReference type="SAM" id="Phobius"/>
    </source>
</evidence>
<keyword evidence="1" id="KW-0472">Membrane</keyword>
<evidence type="ECO:0000313" key="3">
    <source>
        <dbReference type="EMBL" id="MBL1375888.1"/>
    </source>
</evidence>
<dbReference type="RefSeq" id="WP_202081863.1">
    <property type="nucleotide sequence ID" value="NZ_JAERTZ010000002.1"/>
</dbReference>
<keyword evidence="4" id="KW-1185">Reference proteome</keyword>
<feature type="transmembrane region" description="Helical" evidence="1">
    <location>
        <begin position="131"/>
        <end position="150"/>
    </location>
</feature>
<comment type="caution">
    <text evidence="3">The sequence shown here is derived from an EMBL/GenBank/DDBJ whole genome shotgun (WGS) entry which is preliminary data.</text>
</comment>
<gene>
    <name evidence="3" type="ORF">JKV55_00890</name>
</gene>